<keyword evidence="6" id="KW-0931">ER-Golgi transport</keyword>
<evidence type="ECO:0000256" key="5">
    <source>
        <dbReference type="ARBA" id="ARBA00022824"/>
    </source>
</evidence>
<keyword evidence="9" id="KW-0472">Membrane</keyword>
<keyword evidence="13" id="KW-1185">Reference proteome</keyword>
<dbReference type="OrthoDB" id="2013972at2759"/>
<keyword evidence="4 10" id="KW-0677">Repeat</keyword>
<evidence type="ECO:0000313" key="12">
    <source>
        <dbReference type="EMBL" id="RJE26043.1"/>
    </source>
</evidence>
<keyword evidence="2 10" id="KW-0853">WD repeat</keyword>
<comment type="similarity">
    <text evidence="10">Belongs to the WD repeat SEC12 family.</text>
</comment>
<dbReference type="InterPro" id="IPR045260">
    <property type="entry name" value="Sec12-like"/>
</dbReference>
<dbReference type="EMBL" id="MVGC01000031">
    <property type="protein sequence ID" value="RJE26043.1"/>
    <property type="molecule type" value="Genomic_DNA"/>
</dbReference>
<evidence type="ECO:0000256" key="8">
    <source>
        <dbReference type="ARBA" id="ARBA00022989"/>
    </source>
</evidence>
<feature type="region of interest" description="Disordered" evidence="11">
    <location>
        <begin position="104"/>
        <end position="156"/>
    </location>
</feature>
<evidence type="ECO:0000256" key="7">
    <source>
        <dbReference type="ARBA" id="ARBA00022927"/>
    </source>
</evidence>
<proteinExistence type="inferred from homology"/>
<dbReference type="PANTHER" id="PTHR23284:SF0">
    <property type="entry name" value="PROLACTIN REGULATORY ELEMENT-BINDING PROTEIN"/>
    <property type="match status" value="1"/>
</dbReference>
<dbReference type="GO" id="GO:0015031">
    <property type="term" value="P:protein transport"/>
    <property type="evidence" value="ECO:0007669"/>
    <property type="project" value="UniProtKB-KW"/>
</dbReference>
<organism evidence="12 13">
    <name type="scientific">Aspergillus sclerotialis</name>
    <dbReference type="NCBI Taxonomy" id="2070753"/>
    <lineage>
        <taxon>Eukaryota</taxon>
        <taxon>Fungi</taxon>
        <taxon>Dikarya</taxon>
        <taxon>Ascomycota</taxon>
        <taxon>Pezizomycotina</taxon>
        <taxon>Eurotiomycetes</taxon>
        <taxon>Eurotiomycetidae</taxon>
        <taxon>Eurotiales</taxon>
        <taxon>Aspergillaceae</taxon>
        <taxon>Aspergillus</taxon>
        <taxon>Aspergillus subgen. Polypaecilum</taxon>
    </lineage>
</organism>
<evidence type="ECO:0000256" key="6">
    <source>
        <dbReference type="ARBA" id="ARBA00022892"/>
    </source>
</evidence>
<dbReference type="GO" id="GO:0000139">
    <property type="term" value="C:Golgi membrane"/>
    <property type="evidence" value="ECO:0007669"/>
    <property type="project" value="UniProtKB-SubCell"/>
</dbReference>
<evidence type="ECO:0000256" key="4">
    <source>
        <dbReference type="ARBA" id="ARBA00022737"/>
    </source>
</evidence>
<dbReference type="GO" id="GO:0005085">
    <property type="term" value="F:guanyl-nucleotide exchange factor activity"/>
    <property type="evidence" value="ECO:0007669"/>
    <property type="project" value="InterPro"/>
</dbReference>
<feature type="compositionally biased region" description="Basic and acidic residues" evidence="11">
    <location>
        <begin position="104"/>
        <end position="141"/>
    </location>
</feature>
<gene>
    <name evidence="12" type="ORF">PHISCL_01645</name>
</gene>
<dbReference type="Gene3D" id="2.130.10.10">
    <property type="entry name" value="YVTN repeat-like/Quinoprotein amine dehydrogenase"/>
    <property type="match status" value="1"/>
</dbReference>
<comment type="subcellular location">
    <subcellularLocation>
        <location evidence="10">Endoplasmic reticulum membrane</location>
        <topology evidence="10">Single-pass type II membrane protein</topology>
    </subcellularLocation>
    <subcellularLocation>
        <location evidence="10">Golgi apparatus membrane</location>
        <topology evidence="10">Single-pass type II membrane protein</topology>
    </subcellularLocation>
</comment>
<evidence type="ECO:0000256" key="11">
    <source>
        <dbReference type="SAM" id="MobiDB-lite"/>
    </source>
</evidence>
<dbReference type="STRING" id="2070753.A0A3A2ZUN1"/>
<dbReference type="AlphaFoldDB" id="A0A3A2ZUN1"/>
<evidence type="ECO:0000256" key="1">
    <source>
        <dbReference type="ARBA" id="ARBA00022448"/>
    </source>
</evidence>
<evidence type="ECO:0000256" key="9">
    <source>
        <dbReference type="ARBA" id="ARBA00023136"/>
    </source>
</evidence>
<dbReference type="PANTHER" id="PTHR23284">
    <property type="entry name" value="PROLACTIN REGULATORY ELEMENT BINDING PROTEIN"/>
    <property type="match status" value="1"/>
</dbReference>
<dbReference type="GO" id="GO:0003400">
    <property type="term" value="P:regulation of COPII vesicle coating"/>
    <property type="evidence" value="ECO:0007669"/>
    <property type="project" value="UniProtKB-UniRule"/>
</dbReference>
<evidence type="ECO:0000256" key="3">
    <source>
        <dbReference type="ARBA" id="ARBA00022692"/>
    </source>
</evidence>
<accession>A0A3A2ZUN1</accession>
<dbReference type="Proteomes" id="UP000266188">
    <property type="component" value="Unassembled WGS sequence"/>
</dbReference>
<evidence type="ECO:0000256" key="10">
    <source>
        <dbReference type="RuleBase" id="RU369019"/>
    </source>
</evidence>
<keyword evidence="1 10" id="KW-0813">Transport</keyword>
<reference evidence="13" key="1">
    <citation type="submission" date="2017-02" db="EMBL/GenBank/DDBJ databases">
        <authorList>
            <person name="Tafer H."/>
            <person name="Lopandic K."/>
        </authorList>
    </citation>
    <scope>NUCLEOTIDE SEQUENCE [LARGE SCALE GENOMIC DNA]</scope>
    <source>
        <strain evidence="13">CBS 366.77</strain>
    </source>
</reference>
<sequence length="664" mass="72298">MAPTIPSSKLTLSCPLFAADFDPRNDDYLLVGGGGGEGRSGELLDTSKRNEISTIVDLELSRDEDSVTSLAAAHSQDDSIIALAGINSSMAEQKRNNNQHLRSFKIDYPPRKTADAEPRRLTVSDPEKKASKEKDKSKPEKTAPLSQASLFRTKGAESGDTYQRVLRLSPWNDESSTRVAAITTGLAPSGEVVFFNATSAPTGSDVIGRIRLDSGEEAEDVDITDLDKGKFKVAYTNGVDVFTCQVASKTKSNASPDVSRVYSTPLPAKGKGKPKFRALRFLSPTSLLLLQNSPDRSGCELVLLHLPTSSDKKQASIIHRRKLHRTMKIGLGMDICNLGTNPENQEQSIIAVSGSNLSIEILTIEHDPSQGYSKPKPYTILSEVHPFSMTKIAFSNFIPPPHPVTPEVGPQSVKLASVSMGNTVVIHTLDLSPFPPPSTHPRYVLSKPGLSDNWQTFYSGSFAILILAFVCFLLQAFAEIRGASEPYLGAVNWLPGTIREAVARPYMFEPPKKAYYVDDYPSSSIAAPTHTYPQTNTNTNTPSYLPTEDPIHPHKPSSLRDILRSRRDAGAIDLASDSAPQPPSLIVRSEGSEILIETEDTASPDIRESTVAWEKLGAEERTAWLERLVESGHWAVEESESILTGVLFGTYSGLVGDWVRSGLP</sequence>
<comment type="function">
    <text evidence="10">Guanine nucleotide-exchange factor (GEF) required for the formation or budding of transport vesicles from the ER.</text>
</comment>
<dbReference type="FunFam" id="2.130.10.10:FF:001559">
    <property type="entry name" value="Uncharacterized protein"/>
    <property type="match status" value="1"/>
</dbReference>
<keyword evidence="5 10" id="KW-0256">Endoplasmic reticulum</keyword>
<protein>
    <recommendedName>
        <fullName evidence="10">Guanine nucleotide-exchange factor SEC12</fullName>
    </recommendedName>
</protein>
<comment type="caution">
    <text evidence="12">The sequence shown here is derived from an EMBL/GenBank/DDBJ whole genome shotgun (WGS) entry which is preliminary data.</text>
</comment>
<keyword evidence="7 10" id="KW-0653">Protein transport</keyword>
<keyword evidence="3" id="KW-0812">Transmembrane</keyword>
<keyword evidence="8" id="KW-1133">Transmembrane helix</keyword>
<evidence type="ECO:0000256" key="2">
    <source>
        <dbReference type="ARBA" id="ARBA00022574"/>
    </source>
</evidence>
<evidence type="ECO:0000313" key="13">
    <source>
        <dbReference type="Proteomes" id="UP000266188"/>
    </source>
</evidence>
<name>A0A3A2ZUN1_9EURO</name>
<dbReference type="GO" id="GO:0006888">
    <property type="term" value="P:endoplasmic reticulum to Golgi vesicle-mediated transport"/>
    <property type="evidence" value="ECO:0007669"/>
    <property type="project" value="UniProtKB-UniRule"/>
</dbReference>
<dbReference type="GO" id="GO:0005789">
    <property type="term" value="C:endoplasmic reticulum membrane"/>
    <property type="evidence" value="ECO:0007669"/>
    <property type="project" value="UniProtKB-SubCell"/>
</dbReference>
<dbReference type="InterPro" id="IPR015943">
    <property type="entry name" value="WD40/YVTN_repeat-like_dom_sf"/>
</dbReference>